<protein>
    <recommendedName>
        <fullName evidence="3">EthD domain-containing protein</fullName>
    </recommendedName>
</protein>
<name>A0A1T5GT48_9SPHN</name>
<evidence type="ECO:0000313" key="2">
    <source>
        <dbReference type="Proteomes" id="UP000190044"/>
    </source>
</evidence>
<proteinExistence type="predicted"/>
<evidence type="ECO:0000313" key="1">
    <source>
        <dbReference type="EMBL" id="SKC11581.1"/>
    </source>
</evidence>
<dbReference type="SUPFAM" id="SSF54909">
    <property type="entry name" value="Dimeric alpha+beta barrel"/>
    <property type="match status" value="1"/>
</dbReference>
<organism evidence="1 2">
    <name type="scientific">Sphingopyxis flava</name>
    <dbReference type="NCBI Taxonomy" id="1507287"/>
    <lineage>
        <taxon>Bacteria</taxon>
        <taxon>Pseudomonadati</taxon>
        <taxon>Pseudomonadota</taxon>
        <taxon>Alphaproteobacteria</taxon>
        <taxon>Sphingomonadales</taxon>
        <taxon>Sphingomonadaceae</taxon>
        <taxon>Sphingopyxis</taxon>
    </lineage>
</organism>
<dbReference type="OrthoDB" id="3034735at2"/>
<gene>
    <name evidence="1" type="ORF">SAMN06295937_11052</name>
</gene>
<accession>A0A1T5GT48</accession>
<dbReference type="EMBL" id="FUYP01000105">
    <property type="protein sequence ID" value="SKC11581.1"/>
    <property type="molecule type" value="Genomic_DNA"/>
</dbReference>
<dbReference type="Proteomes" id="UP000190044">
    <property type="component" value="Unassembled WGS sequence"/>
</dbReference>
<keyword evidence="2" id="KW-1185">Reference proteome</keyword>
<evidence type="ECO:0008006" key="3">
    <source>
        <dbReference type="Google" id="ProtNLM"/>
    </source>
</evidence>
<reference evidence="2" key="1">
    <citation type="submission" date="2017-02" db="EMBL/GenBank/DDBJ databases">
        <authorList>
            <person name="Varghese N."/>
            <person name="Submissions S."/>
        </authorList>
    </citation>
    <scope>NUCLEOTIDE SEQUENCE [LARGE SCALE GENOMIC DNA]</scope>
    <source>
        <strain evidence="2">R11H</strain>
    </source>
</reference>
<dbReference type="RefSeq" id="WP_139375924.1">
    <property type="nucleotide sequence ID" value="NZ_FUYP01000105.1"/>
</dbReference>
<sequence length="110" mass="12424">MKKATLVVLTKPVEGREDEYNEWYTGRHLDDVLQVPGFVAAQRFRMVGEPLEGATWPYCALYQIEHEDLGEAISGLVARRDTEVLPISSALDQENMSVILYEPITELKTA</sequence>
<dbReference type="AlphaFoldDB" id="A0A1T5GT48"/>
<dbReference type="InterPro" id="IPR011008">
    <property type="entry name" value="Dimeric_a/b-barrel"/>
</dbReference>